<feature type="domain" description="CWH43-like N-terminal" evidence="7">
    <location>
        <begin position="9"/>
        <end position="237"/>
    </location>
</feature>
<dbReference type="InParanoid" id="B7PJC9"/>
<dbReference type="Proteomes" id="UP000001555">
    <property type="component" value="Unassembled WGS sequence"/>
</dbReference>
<feature type="transmembrane region" description="Helical" evidence="6">
    <location>
        <begin position="124"/>
        <end position="148"/>
    </location>
</feature>
<evidence type="ECO:0000256" key="4">
    <source>
        <dbReference type="ARBA" id="ARBA00022989"/>
    </source>
</evidence>
<dbReference type="EMBL" id="ABJB010192644">
    <property type="status" value="NOT_ANNOTATED_CDS"/>
    <property type="molecule type" value="Genomic_DNA"/>
</dbReference>
<evidence type="ECO:0000256" key="2">
    <source>
        <dbReference type="ARBA" id="ARBA00006565"/>
    </source>
</evidence>
<dbReference type="EMBL" id="ABJB010843711">
    <property type="status" value="NOT_ANNOTATED_CDS"/>
    <property type="molecule type" value="Genomic_DNA"/>
</dbReference>
<keyword evidence="4 6" id="KW-1133">Transmembrane helix</keyword>
<reference evidence="9" key="2">
    <citation type="submission" date="2020-05" db="UniProtKB">
        <authorList>
            <consortium name="EnsemblMetazoa"/>
        </authorList>
    </citation>
    <scope>IDENTIFICATION</scope>
    <source>
        <strain evidence="9">wikel</strain>
    </source>
</reference>
<feature type="transmembrane region" description="Helical" evidence="6">
    <location>
        <begin position="168"/>
        <end position="190"/>
    </location>
</feature>
<proteinExistence type="inferred from homology"/>
<name>B7PJC9_IXOSC</name>
<dbReference type="GO" id="GO:0012505">
    <property type="term" value="C:endomembrane system"/>
    <property type="evidence" value="ECO:0007669"/>
    <property type="project" value="UniProtKB-SubCell"/>
</dbReference>
<dbReference type="HOGENOM" id="CLU_1062765_0_0_1"/>
<evidence type="ECO:0000256" key="3">
    <source>
        <dbReference type="ARBA" id="ARBA00022692"/>
    </source>
</evidence>
<accession>B7PJC9</accession>
<dbReference type="PaxDb" id="6945-B7PJC9"/>
<comment type="subcellular location">
    <subcellularLocation>
        <location evidence="1">Endomembrane system</location>
        <topology evidence="1">Multi-pass membrane protein</topology>
    </subcellularLocation>
</comment>
<evidence type="ECO:0000313" key="10">
    <source>
        <dbReference type="Proteomes" id="UP000001555"/>
    </source>
</evidence>
<sequence>MEVKFDKIHWLPWVFVCTLTFSVMILYAWSVLIGDVPVFLPYVSDAGGNAPQSALFGVALMVAAFSGIPPFLVRFLSVRAVDSPRKKLIAGLNYLALVFAVLAWLGIVMVGISPMNHLRRDGTWLLPILIPHLAGASLVFVFSVAYFVVQISFAWMLGPQYRRPTVGYARMASTAACIAGAVAMAVFAPFETPNDFKPSATHGSVYKGNTAWSAFGEWILIIGLMCNILTLVPDMKSVRVTLHIENLADVSEKEVPNEMLKL</sequence>
<feature type="transmembrane region" description="Helical" evidence="6">
    <location>
        <begin position="54"/>
        <end position="76"/>
    </location>
</feature>
<feature type="transmembrane region" description="Helical" evidence="6">
    <location>
        <begin position="210"/>
        <end position="232"/>
    </location>
</feature>
<gene>
    <name evidence="9" type="primary">8029805</name>
    <name evidence="8" type="ORF">IscW_ISCW018220</name>
</gene>
<dbReference type="VEuPathDB" id="VectorBase:ISCP_015133"/>
<keyword evidence="10" id="KW-1185">Reference proteome</keyword>
<dbReference type="EnsemblMetazoa" id="ISCW018220-RA">
    <property type="protein sequence ID" value="ISCW018220-PA"/>
    <property type="gene ID" value="ISCW018220"/>
</dbReference>
<dbReference type="EMBL" id="ABJB010535878">
    <property type="status" value="NOT_ANNOTATED_CDS"/>
    <property type="molecule type" value="Genomic_DNA"/>
</dbReference>
<dbReference type="EMBL" id="ABJB011043416">
    <property type="status" value="NOT_ANNOTATED_CDS"/>
    <property type="molecule type" value="Genomic_DNA"/>
</dbReference>
<comment type="similarity">
    <text evidence="2">Belongs to the DRAM/TMEM150 family.</text>
</comment>
<dbReference type="Pfam" id="PF10277">
    <property type="entry name" value="Frag1"/>
    <property type="match status" value="1"/>
</dbReference>
<keyword evidence="3 6" id="KW-0812">Transmembrane</keyword>
<evidence type="ECO:0000256" key="5">
    <source>
        <dbReference type="ARBA" id="ARBA00023136"/>
    </source>
</evidence>
<dbReference type="InterPro" id="IPR019402">
    <property type="entry name" value="CWH43_N"/>
</dbReference>
<feature type="transmembrane region" description="Helical" evidence="6">
    <location>
        <begin position="88"/>
        <end position="112"/>
    </location>
</feature>
<evidence type="ECO:0000256" key="1">
    <source>
        <dbReference type="ARBA" id="ARBA00004127"/>
    </source>
</evidence>
<reference evidence="8 10" key="1">
    <citation type="submission" date="2008-03" db="EMBL/GenBank/DDBJ databases">
        <title>Annotation of Ixodes scapularis.</title>
        <authorList>
            <consortium name="Ixodes scapularis Genome Project Consortium"/>
            <person name="Caler E."/>
            <person name="Hannick L.I."/>
            <person name="Bidwell S."/>
            <person name="Joardar V."/>
            <person name="Thiagarajan M."/>
            <person name="Amedeo P."/>
            <person name="Galinsky K.J."/>
            <person name="Schobel S."/>
            <person name="Inman J."/>
            <person name="Hostetler J."/>
            <person name="Miller J."/>
            <person name="Hammond M."/>
            <person name="Megy K."/>
            <person name="Lawson D."/>
            <person name="Kodira C."/>
            <person name="Sutton G."/>
            <person name="Meyer J."/>
            <person name="Hill C.A."/>
            <person name="Birren B."/>
            <person name="Nene V."/>
            <person name="Collins F."/>
            <person name="Alarcon-Chaidez F."/>
            <person name="Wikel S."/>
            <person name="Strausberg R."/>
        </authorList>
    </citation>
    <scope>NUCLEOTIDE SEQUENCE [LARGE SCALE GENOMIC DNA]</scope>
    <source>
        <strain evidence="10">Wikel</strain>
        <strain evidence="8">Wikel colony</strain>
    </source>
</reference>
<dbReference type="EMBL" id="ABJB010622102">
    <property type="status" value="NOT_ANNOTATED_CDS"/>
    <property type="molecule type" value="Genomic_DNA"/>
</dbReference>
<dbReference type="PANTHER" id="PTHR21324:SF2">
    <property type="entry name" value="EG:22E5.9 PROTEIN"/>
    <property type="match status" value="1"/>
</dbReference>
<keyword evidence="5 6" id="KW-0472">Membrane</keyword>
<feature type="transmembrane region" description="Helical" evidence="6">
    <location>
        <begin position="12"/>
        <end position="34"/>
    </location>
</feature>
<evidence type="ECO:0000259" key="7">
    <source>
        <dbReference type="Pfam" id="PF10277"/>
    </source>
</evidence>
<organism>
    <name type="scientific">Ixodes scapularis</name>
    <name type="common">Black-legged tick</name>
    <name type="synonym">Deer tick</name>
    <dbReference type="NCBI Taxonomy" id="6945"/>
    <lineage>
        <taxon>Eukaryota</taxon>
        <taxon>Metazoa</taxon>
        <taxon>Ecdysozoa</taxon>
        <taxon>Arthropoda</taxon>
        <taxon>Chelicerata</taxon>
        <taxon>Arachnida</taxon>
        <taxon>Acari</taxon>
        <taxon>Parasitiformes</taxon>
        <taxon>Ixodida</taxon>
        <taxon>Ixodoidea</taxon>
        <taxon>Ixodidae</taxon>
        <taxon>Ixodinae</taxon>
        <taxon>Ixodes</taxon>
    </lineage>
</organism>
<dbReference type="EMBL" id="ABJB010107272">
    <property type="status" value="NOT_ANNOTATED_CDS"/>
    <property type="molecule type" value="Genomic_DNA"/>
</dbReference>
<dbReference type="EMBL" id="DS725566">
    <property type="protein sequence ID" value="EEC06701.1"/>
    <property type="molecule type" value="Genomic_DNA"/>
</dbReference>
<evidence type="ECO:0000313" key="9">
    <source>
        <dbReference type="EnsemblMetazoa" id="ISCW018220-PA"/>
    </source>
</evidence>
<dbReference type="PANTHER" id="PTHR21324">
    <property type="entry name" value="FASTING-INDUCIBLE INTEGRAL MEMBRANE PROTEIN TM6P1-RELATED"/>
    <property type="match status" value="1"/>
</dbReference>
<dbReference type="AlphaFoldDB" id="B7PJC9"/>
<dbReference type="OrthoDB" id="191706at2759"/>
<evidence type="ECO:0000256" key="6">
    <source>
        <dbReference type="SAM" id="Phobius"/>
    </source>
</evidence>
<evidence type="ECO:0000313" key="8">
    <source>
        <dbReference type="EMBL" id="EEC06701.1"/>
    </source>
</evidence>
<dbReference type="VEuPathDB" id="VectorBase:ISCW018220"/>
<protein>
    <submittedName>
        <fullName evidence="8 9">Carrier protein, putative</fullName>
    </submittedName>
</protein>
<dbReference type="EMBL" id="ABJB010251634">
    <property type="status" value="NOT_ANNOTATED_CDS"/>
    <property type="molecule type" value="Genomic_DNA"/>
</dbReference>
<dbReference type="VEuPathDB" id="VectorBase:ISCI018220"/>
<dbReference type="InterPro" id="IPR050911">
    <property type="entry name" value="DRAM/TMEM150_Autophagy_Mod"/>
</dbReference>